<dbReference type="RefSeq" id="WP_114033765.1">
    <property type="nucleotide sequence ID" value="NZ_QOIL01000034.1"/>
</dbReference>
<organism evidence="2 3">
    <name type="scientific">Sphaerisporangium album</name>
    <dbReference type="NCBI Taxonomy" id="509200"/>
    <lineage>
        <taxon>Bacteria</taxon>
        <taxon>Bacillati</taxon>
        <taxon>Actinomycetota</taxon>
        <taxon>Actinomycetes</taxon>
        <taxon>Streptosporangiales</taxon>
        <taxon>Streptosporangiaceae</taxon>
        <taxon>Sphaerisporangium</taxon>
    </lineage>
</organism>
<evidence type="ECO:0000256" key="1">
    <source>
        <dbReference type="SAM" id="MobiDB-lite"/>
    </source>
</evidence>
<sequence>MQQPTIGDMVHVLVDPAGNNGSDIAAGIVTRAWEPIKVNNRGERVDRLDPEDLKEEPGVRDAWLINARVQYDTNQSDWLTSLTLYADEDSARERFPDLPPAVPQRAFWPRRG</sequence>
<feature type="region of interest" description="Disordered" evidence="1">
    <location>
        <begin position="93"/>
        <end position="112"/>
    </location>
</feature>
<reference evidence="2 3" key="1">
    <citation type="submission" date="2018-06" db="EMBL/GenBank/DDBJ databases">
        <title>Sphaerisporangium craniellae sp. nov., isolated from a marine sponge in the South China Sea.</title>
        <authorList>
            <person name="Li L."/>
        </authorList>
    </citation>
    <scope>NUCLEOTIDE SEQUENCE [LARGE SCALE GENOMIC DNA]</scope>
    <source>
        <strain evidence="2 3">CCTCC AA 208026</strain>
    </source>
</reference>
<accession>A0A367EPH9</accession>
<proteinExistence type="predicted"/>
<keyword evidence="3" id="KW-1185">Reference proteome</keyword>
<dbReference type="EMBL" id="QOIL01000034">
    <property type="protein sequence ID" value="RCG19110.1"/>
    <property type="molecule type" value="Genomic_DNA"/>
</dbReference>
<name>A0A367EPH9_9ACTN</name>
<protein>
    <submittedName>
        <fullName evidence="2">Uncharacterized protein</fullName>
    </submittedName>
</protein>
<gene>
    <name evidence="2" type="ORF">DQ384_38180</name>
</gene>
<evidence type="ECO:0000313" key="2">
    <source>
        <dbReference type="EMBL" id="RCG19110.1"/>
    </source>
</evidence>
<comment type="caution">
    <text evidence="2">The sequence shown here is derived from an EMBL/GenBank/DDBJ whole genome shotgun (WGS) entry which is preliminary data.</text>
</comment>
<dbReference type="AlphaFoldDB" id="A0A367EPH9"/>
<dbReference type="Proteomes" id="UP000253094">
    <property type="component" value="Unassembled WGS sequence"/>
</dbReference>
<evidence type="ECO:0000313" key="3">
    <source>
        <dbReference type="Proteomes" id="UP000253094"/>
    </source>
</evidence>